<gene>
    <name evidence="3" type="ORF">FHU37_004823</name>
</gene>
<keyword evidence="3" id="KW-0378">Hydrolase</keyword>
<keyword evidence="2" id="KW-0234">DNA repair</keyword>
<dbReference type="GO" id="GO:0032131">
    <property type="term" value="F:alkylated DNA binding"/>
    <property type="evidence" value="ECO:0007669"/>
    <property type="project" value="TreeGrafter"/>
</dbReference>
<dbReference type="Proteomes" id="UP000567795">
    <property type="component" value="Unassembled WGS sequence"/>
</dbReference>
<dbReference type="GO" id="GO:0006307">
    <property type="term" value="P:DNA alkylation repair"/>
    <property type="evidence" value="ECO:0007669"/>
    <property type="project" value="TreeGrafter"/>
</dbReference>
<evidence type="ECO:0000256" key="1">
    <source>
        <dbReference type="ARBA" id="ARBA00022763"/>
    </source>
</evidence>
<keyword evidence="1" id="KW-0227">DNA damage</keyword>
<dbReference type="GO" id="GO:0043916">
    <property type="term" value="F:DNA-7-methylguanine glycosylase activity"/>
    <property type="evidence" value="ECO:0007669"/>
    <property type="project" value="TreeGrafter"/>
</dbReference>
<dbReference type="GO" id="GO:0032993">
    <property type="term" value="C:protein-DNA complex"/>
    <property type="evidence" value="ECO:0007669"/>
    <property type="project" value="TreeGrafter"/>
</dbReference>
<dbReference type="AlphaFoldDB" id="A0A853A4I8"/>
<dbReference type="RefSeq" id="WP_179816734.1">
    <property type="nucleotide sequence ID" value="NZ_JACBZD010000002.1"/>
</dbReference>
<dbReference type="EMBL" id="JACBZD010000002">
    <property type="protein sequence ID" value="NYI07794.1"/>
    <property type="molecule type" value="Genomic_DNA"/>
</dbReference>
<comment type="caution">
    <text evidence="3">The sequence shown here is derived from an EMBL/GenBank/DDBJ whole genome shotgun (WGS) entry which is preliminary data.</text>
</comment>
<dbReference type="GO" id="GO:0005737">
    <property type="term" value="C:cytoplasm"/>
    <property type="evidence" value="ECO:0007669"/>
    <property type="project" value="TreeGrafter"/>
</dbReference>
<organism evidence="3 4">
    <name type="scientific">Allostreptomyces psammosilenae</name>
    <dbReference type="NCBI Taxonomy" id="1892865"/>
    <lineage>
        <taxon>Bacteria</taxon>
        <taxon>Bacillati</taxon>
        <taxon>Actinomycetota</taxon>
        <taxon>Actinomycetes</taxon>
        <taxon>Kitasatosporales</taxon>
        <taxon>Streptomycetaceae</taxon>
        <taxon>Allostreptomyces</taxon>
    </lineage>
</organism>
<dbReference type="PANTHER" id="PTHR43003">
    <property type="entry name" value="DNA-3-METHYLADENINE GLYCOSYLASE"/>
    <property type="match status" value="1"/>
</dbReference>
<reference evidence="3 4" key="1">
    <citation type="submission" date="2020-07" db="EMBL/GenBank/DDBJ databases">
        <title>Sequencing the genomes of 1000 actinobacteria strains.</title>
        <authorList>
            <person name="Klenk H.-P."/>
        </authorList>
    </citation>
    <scope>NUCLEOTIDE SEQUENCE [LARGE SCALE GENOMIC DNA]</scope>
    <source>
        <strain evidence="3 4">DSM 42178</strain>
    </source>
</reference>
<dbReference type="PANTHER" id="PTHR43003:SF13">
    <property type="entry name" value="DNA-3-METHYLADENINE GLYCOSYLASE 2"/>
    <property type="match status" value="1"/>
</dbReference>
<name>A0A853A4I8_9ACTN</name>
<keyword evidence="3" id="KW-0326">Glycosidase</keyword>
<accession>A0A853A4I8</accession>
<evidence type="ECO:0000313" key="4">
    <source>
        <dbReference type="Proteomes" id="UP000567795"/>
    </source>
</evidence>
<dbReference type="GO" id="GO:0008725">
    <property type="term" value="F:DNA-3-methyladenine glycosylase activity"/>
    <property type="evidence" value="ECO:0007669"/>
    <property type="project" value="TreeGrafter"/>
</dbReference>
<dbReference type="InterPro" id="IPR051912">
    <property type="entry name" value="Alkylbase_DNA_Glycosylase/TA"/>
</dbReference>
<dbReference type="InterPro" id="IPR011257">
    <property type="entry name" value="DNA_glycosylase"/>
</dbReference>
<proteinExistence type="predicted"/>
<evidence type="ECO:0000256" key="2">
    <source>
        <dbReference type="ARBA" id="ARBA00023204"/>
    </source>
</evidence>
<dbReference type="GO" id="GO:0006285">
    <property type="term" value="P:base-excision repair, AP site formation"/>
    <property type="evidence" value="ECO:0007669"/>
    <property type="project" value="TreeGrafter"/>
</dbReference>
<dbReference type="EC" id="3.2.2.21" evidence="3"/>
<dbReference type="SUPFAM" id="SSF48150">
    <property type="entry name" value="DNA-glycosylase"/>
    <property type="match status" value="1"/>
</dbReference>
<dbReference type="Gene3D" id="1.10.340.30">
    <property type="entry name" value="Hypothetical protein, domain 2"/>
    <property type="match status" value="1"/>
</dbReference>
<protein>
    <submittedName>
        <fullName evidence="3">DNA-3-methyladenine glycosylase II</fullName>
        <ecNumber evidence="3">3.2.2.21</ecNumber>
    </submittedName>
</protein>
<sequence length="278" mass="30021">MRTTLITDHPGWETSSDGTSVRLMAAGESLWLATHDEGALDLECVAGPEDRKIDTHFTVAAALPPRAPAELMAGLAPLGSVLRVPNPSLWDAVTTAILRQVVRAAQARALYRRWCAAHGRRPAGRGGGPAAAPRPEVVAALADEEFAAVGAAFHRTALRAAAAAHLERAATWRRMTAPELALALQDIPRVGPWTAAAAAADYTGDFSVYPHHDLAVRTWARRIAPHLDWPDSDRAFAATWRSWTDDDRQLHALTLFTLAWGNHAPTQRRHHGGAPVPD</sequence>
<evidence type="ECO:0000313" key="3">
    <source>
        <dbReference type="EMBL" id="NYI07794.1"/>
    </source>
</evidence>
<keyword evidence="4" id="KW-1185">Reference proteome</keyword>